<reference evidence="2" key="1">
    <citation type="submission" date="2017-04" db="EMBL/GenBank/DDBJ databases">
        <title>Comparative genomics and description of representatives of a novel lineage of planctomycetes thriving in anoxic sediments.</title>
        <authorList>
            <person name="Spring S."/>
            <person name="Bunk B."/>
            <person name="Sproer C."/>
        </authorList>
    </citation>
    <scope>NUCLEOTIDE SEQUENCE [LARGE SCALE GENOMIC DNA]</scope>
    <source>
        <strain evidence="2">ST-PulAB-D4</strain>
    </source>
</reference>
<accession>A0A1W6LKE4</accession>
<proteinExistence type="predicted"/>
<name>A0A1W6LKE4_9BACT</name>
<dbReference type="Proteomes" id="UP000193334">
    <property type="component" value="Chromosome"/>
</dbReference>
<keyword evidence="2" id="KW-1185">Reference proteome</keyword>
<dbReference type="STRING" id="1941349.STSP1_00644"/>
<dbReference type="KEGG" id="pbp:STSP1_00644"/>
<evidence type="ECO:0000313" key="1">
    <source>
        <dbReference type="EMBL" id="ARN56268.1"/>
    </source>
</evidence>
<dbReference type="EMBL" id="CP021023">
    <property type="protein sequence ID" value="ARN56268.1"/>
    <property type="molecule type" value="Genomic_DNA"/>
</dbReference>
<protein>
    <submittedName>
        <fullName evidence="1">Uncharacterized protein</fullName>
    </submittedName>
</protein>
<dbReference type="AlphaFoldDB" id="A0A1W6LKE4"/>
<organism evidence="1 2">
    <name type="scientific">Sedimentisphaera salicampi</name>
    <dbReference type="NCBI Taxonomy" id="1941349"/>
    <lineage>
        <taxon>Bacteria</taxon>
        <taxon>Pseudomonadati</taxon>
        <taxon>Planctomycetota</taxon>
        <taxon>Phycisphaerae</taxon>
        <taxon>Sedimentisphaerales</taxon>
        <taxon>Sedimentisphaeraceae</taxon>
        <taxon>Sedimentisphaera</taxon>
    </lineage>
</organism>
<sequence>MSTLNQDLTVPLPDKLAEGSYKVSLRPLNPSHVNLDCWLVADRGCVPLAEAVSVSLQPTSERSERVRLSKWKQPSGQLSEPFTLGVGQIDRRGWGGY</sequence>
<evidence type="ECO:0000313" key="2">
    <source>
        <dbReference type="Proteomes" id="UP000193334"/>
    </source>
</evidence>
<gene>
    <name evidence="1" type="ORF">STSP1_00644</name>
</gene>
<dbReference type="RefSeq" id="WP_123806964.1">
    <property type="nucleotide sequence ID" value="NZ_CP021023.1"/>
</dbReference>